<dbReference type="InterPro" id="IPR013320">
    <property type="entry name" value="ConA-like_dom_sf"/>
</dbReference>
<dbReference type="InterPro" id="IPR025975">
    <property type="entry name" value="Polysacc_lyase"/>
</dbReference>
<dbReference type="OrthoDB" id="118830at2"/>
<feature type="chain" id="PRO_5018741827" description="Polysaccharide lyase" evidence="1">
    <location>
        <begin position="18"/>
        <end position="256"/>
    </location>
</feature>
<evidence type="ECO:0000313" key="2">
    <source>
        <dbReference type="EMBL" id="RVU35282.1"/>
    </source>
</evidence>
<accession>A0A3S2Z6I5</accession>
<protein>
    <recommendedName>
        <fullName evidence="4">Polysaccharide lyase</fullName>
    </recommendedName>
</protein>
<keyword evidence="1" id="KW-0732">Signal</keyword>
<feature type="signal peptide" evidence="1">
    <location>
        <begin position="1"/>
        <end position="17"/>
    </location>
</feature>
<dbReference type="Proteomes" id="UP000287447">
    <property type="component" value="Unassembled WGS sequence"/>
</dbReference>
<dbReference type="AlphaFoldDB" id="A0A3S2Z6I5"/>
<dbReference type="Pfam" id="PF14099">
    <property type="entry name" value="Polysacc_lyase"/>
    <property type="match status" value="1"/>
</dbReference>
<sequence length="256" mass="29006">MAGLLAAIVFLTTPALAQQAVSPSLERGDFGPFVRSLNEKPYGYMLVPDPTGNAPTAVVERFELRDGDCGVNGAWSDCEKDRERSELREMGARSPEGTEAWYGWSFYLPQDWPDVWPTKTVLGQFHQIRSHPIWMFLLKNGGLVLDDQSTGRTTRTVELIPKDDLRDRWHRVEINANWRNDDQGFFRVWIDGETKIAWTGPTMDAETVYFRYGVYRSFVSRFKNATGADTMPTQTAYFANVRRAAAREGLAAPGDR</sequence>
<proteinExistence type="predicted"/>
<evidence type="ECO:0000313" key="3">
    <source>
        <dbReference type="Proteomes" id="UP000287447"/>
    </source>
</evidence>
<name>A0A3S2Z6I5_9PROT</name>
<dbReference type="EMBL" id="SADE01000003">
    <property type="protein sequence ID" value="RVU35282.1"/>
    <property type="molecule type" value="Genomic_DNA"/>
</dbReference>
<keyword evidence="3" id="KW-1185">Reference proteome</keyword>
<comment type="caution">
    <text evidence="2">The sequence shown here is derived from an EMBL/GenBank/DDBJ whole genome shotgun (WGS) entry which is preliminary data.</text>
</comment>
<dbReference type="Gene3D" id="2.60.120.200">
    <property type="match status" value="1"/>
</dbReference>
<gene>
    <name evidence="2" type="ORF">EOI86_18990</name>
</gene>
<reference evidence="3" key="1">
    <citation type="submission" date="2019-01" db="EMBL/GenBank/DDBJ databases">
        <title>Gri0909 isolated from a small marine red alga.</title>
        <authorList>
            <person name="Kim J."/>
            <person name="Jeong S.E."/>
            <person name="Jeon C.O."/>
        </authorList>
    </citation>
    <scope>NUCLEOTIDE SEQUENCE [LARGE SCALE GENOMIC DNA]</scope>
    <source>
        <strain evidence="3">Gri0909</strain>
    </source>
</reference>
<organism evidence="2 3">
    <name type="scientific">Hwanghaeella grinnelliae</name>
    <dbReference type="NCBI Taxonomy" id="2500179"/>
    <lineage>
        <taxon>Bacteria</taxon>
        <taxon>Pseudomonadati</taxon>
        <taxon>Pseudomonadota</taxon>
        <taxon>Alphaproteobacteria</taxon>
        <taxon>Rhodospirillales</taxon>
        <taxon>Rhodospirillaceae</taxon>
        <taxon>Hwanghaeella</taxon>
    </lineage>
</organism>
<dbReference type="SUPFAM" id="SSF49899">
    <property type="entry name" value="Concanavalin A-like lectins/glucanases"/>
    <property type="match status" value="1"/>
</dbReference>
<evidence type="ECO:0008006" key="4">
    <source>
        <dbReference type="Google" id="ProtNLM"/>
    </source>
</evidence>
<evidence type="ECO:0000256" key="1">
    <source>
        <dbReference type="SAM" id="SignalP"/>
    </source>
</evidence>